<comment type="subcellular location">
    <subcellularLocation>
        <location evidence="2">Chromosome</location>
    </subcellularLocation>
    <subcellularLocation>
        <location evidence="1">Nucleus</location>
    </subcellularLocation>
</comment>
<sequence length="824" mass="90057">MALDLSTEGSFEVGVTDDSSSNVASATSTPPTTVADEASLHSESPKRDVVHVAVEPEPEPEHAHEHDHPQEPLEAAAEPIDTVPTTVPAEPVKKVIAVKPAPAPSLRSRRSNIGTPVYNLAKLSGTDGHGKRRAKGDIVADRRRRKTISGPIVNNAEQATSSSEPAPSITAMRDAIRNDPRAIALYKSLRKLDTPRTRLQVTADLSPSSRRSSTRRSSAIVPIATPSSTKTTKSSKRSHKAVEKQPAIMSREMKRLADTKEFAGVDTEPVVLSYWSNGKFVDPKAAKQPPRKKSEPEPAEEDEEAEPEPVVSAKKRREKKYLDKGLYAGQDAPIDISKGLSVAEKKKLAQLPELIPNGRVNKTMPLPMFNGLRNLINGRDFKLPFNVCNPLPPGQPKPDEWKKMTKNRFIGESKDYWRKSPHFHDYQSKCVCNPEDGCGESCQNRIMLYECDEQNCNAGKEHCTNRAFATLTARRNQGGKYRVGVEVIKTSDRGYGVRSNRCFRPNQIIMEYAGEIITEAECERRMTEVYKDNECYYLMSFDQNMIIDATTGSIARFVNHSCNPNCRMIKWIVSGQPRMALFAGDRPIMTGEELTYDYNFDPFSAKNVQKCLCGEPNCRGVLGPKPREVKPPKSDSKNTVKGAVKGAVKAGKRKLKELIGDDGGKGGGPAKKRKVQPVKQAKRAITLASSKVVKGAANALRKGVSTVTSTGRKAALGSKSPAKRRASTGAILKKTTTKRVIQTYAARTPKRRGSAGASSITKVTIRTTAKATPAKSSPATKGSVTKTYARSTSSRKSIASAASPRKGLDISRDTEIEVMQADEE</sequence>
<dbReference type="PROSITE" id="PS50868">
    <property type="entry name" value="POST_SET"/>
    <property type="match status" value="1"/>
</dbReference>
<reference evidence="12 13" key="1">
    <citation type="submission" date="2017-06" db="EMBL/GenBank/DDBJ databases">
        <title>Comparative genomic analysis of Ambrosia Fusariam Clade fungi.</title>
        <authorList>
            <person name="Stajich J.E."/>
            <person name="Carrillo J."/>
            <person name="Kijimoto T."/>
            <person name="Eskalen A."/>
            <person name="O'Donnell K."/>
            <person name="Kasson M."/>
        </authorList>
    </citation>
    <scope>NUCLEOTIDE SEQUENCE [LARGE SCALE GENOMIC DNA]</scope>
    <source>
        <strain evidence="12">UCR3666</strain>
    </source>
</reference>
<dbReference type="GO" id="GO:0005694">
    <property type="term" value="C:chromosome"/>
    <property type="evidence" value="ECO:0007669"/>
    <property type="project" value="UniProtKB-SubCell"/>
</dbReference>
<evidence type="ECO:0000256" key="4">
    <source>
        <dbReference type="ARBA" id="ARBA00022603"/>
    </source>
</evidence>
<dbReference type="GO" id="GO:0005634">
    <property type="term" value="C:nucleus"/>
    <property type="evidence" value="ECO:0007669"/>
    <property type="project" value="UniProtKB-SubCell"/>
</dbReference>
<feature type="compositionally biased region" description="Basic and acidic residues" evidence="8">
    <location>
        <begin position="38"/>
        <end position="50"/>
    </location>
</feature>
<evidence type="ECO:0000256" key="7">
    <source>
        <dbReference type="ARBA" id="ARBA00023242"/>
    </source>
</evidence>
<feature type="region of interest" description="Disordered" evidence="8">
    <location>
        <begin position="1"/>
        <end position="78"/>
    </location>
</feature>
<keyword evidence="4" id="KW-0489">Methyltransferase</keyword>
<dbReference type="InterPro" id="IPR001214">
    <property type="entry name" value="SET_dom"/>
</dbReference>
<evidence type="ECO:0000313" key="13">
    <source>
        <dbReference type="Proteomes" id="UP000277212"/>
    </source>
</evidence>
<dbReference type="AlphaFoldDB" id="A0A3M2RQZ3"/>
<keyword evidence="3" id="KW-0158">Chromosome</keyword>
<feature type="compositionally biased region" description="Low complexity" evidence="8">
    <location>
        <begin position="16"/>
        <end position="36"/>
    </location>
</feature>
<dbReference type="SMART" id="SM00508">
    <property type="entry name" value="PostSET"/>
    <property type="match status" value="2"/>
</dbReference>
<dbReference type="GO" id="GO:0032259">
    <property type="term" value="P:methylation"/>
    <property type="evidence" value="ECO:0007669"/>
    <property type="project" value="UniProtKB-KW"/>
</dbReference>
<evidence type="ECO:0000259" key="11">
    <source>
        <dbReference type="PROSITE" id="PS51215"/>
    </source>
</evidence>
<dbReference type="InterPro" id="IPR003616">
    <property type="entry name" value="Post-SET_dom"/>
</dbReference>
<evidence type="ECO:0000313" key="12">
    <source>
        <dbReference type="EMBL" id="RMJ07245.1"/>
    </source>
</evidence>
<keyword evidence="13" id="KW-1185">Reference proteome</keyword>
<feature type="domain" description="Post-SET" evidence="10">
    <location>
        <begin position="607"/>
        <end position="623"/>
    </location>
</feature>
<feature type="domain" description="AWS" evidence="11">
    <location>
        <begin position="425"/>
        <end position="472"/>
    </location>
</feature>
<keyword evidence="7" id="KW-0539">Nucleus</keyword>
<feature type="compositionally biased region" description="Basic residues" evidence="8">
    <location>
        <begin position="670"/>
        <end position="679"/>
    </location>
</feature>
<evidence type="ECO:0000256" key="5">
    <source>
        <dbReference type="ARBA" id="ARBA00022679"/>
    </source>
</evidence>
<organism evidence="12 13">
    <name type="scientific">Fusarium kuroshium</name>
    <dbReference type="NCBI Taxonomy" id="2010991"/>
    <lineage>
        <taxon>Eukaryota</taxon>
        <taxon>Fungi</taxon>
        <taxon>Dikarya</taxon>
        <taxon>Ascomycota</taxon>
        <taxon>Pezizomycotina</taxon>
        <taxon>Sordariomycetes</taxon>
        <taxon>Hypocreomycetidae</taxon>
        <taxon>Hypocreales</taxon>
        <taxon>Nectriaceae</taxon>
        <taxon>Fusarium</taxon>
        <taxon>Fusarium solani species complex</taxon>
    </lineage>
</organism>
<keyword evidence="5" id="KW-0808">Transferase</keyword>
<comment type="caution">
    <text evidence="12">The sequence shown here is derived from an EMBL/GenBank/DDBJ whole genome shotgun (WGS) entry which is preliminary data.</text>
</comment>
<keyword evidence="6" id="KW-0949">S-adenosyl-L-methionine</keyword>
<dbReference type="EMBL" id="NKUJ01000354">
    <property type="protein sequence ID" value="RMJ07245.1"/>
    <property type="molecule type" value="Genomic_DNA"/>
</dbReference>
<feature type="region of interest" description="Disordered" evidence="8">
    <location>
        <begin position="658"/>
        <end position="679"/>
    </location>
</feature>
<feature type="region of interest" description="Disordered" evidence="8">
    <location>
        <begin position="281"/>
        <end position="316"/>
    </location>
</feature>
<dbReference type="InterPro" id="IPR050777">
    <property type="entry name" value="SET2_Histone-Lys_MeTrsfase"/>
</dbReference>
<feature type="compositionally biased region" description="Acidic residues" evidence="8">
    <location>
        <begin position="297"/>
        <end position="307"/>
    </location>
</feature>
<dbReference type="Pfam" id="PF17907">
    <property type="entry name" value="AWS"/>
    <property type="match status" value="1"/>
</dbReference>
<feature type="compositionally biased region" description="Low complexity" evidence="8">
    <location>
        <begin position="206"/>
        <end position="218"/>
    </location>
</feature>
<dbReference type="SUPFAM" id="SSF82199">
    <property type="entry name" value="SET domain"/>
    <property type="match status" value="1"/>
</dbReference>
<dbReference type="PROSITE" id="PS50280">
    <property type="entry name" value="SET"/>
    <property type="match status" value="1"/>
</dbReference>
<feature type="region of interest" description="Disordered" evidence="8">
    <location>
        <begin position="768"/>
        <end position="813"/>
    </location>
</feature>
<feature type="compositionally biased region" description="Basic and acidic residues" evidence="8">
    <location>
        <begin position="59"/>
        <end position="71"/>
    </location>
</feature>
<evidence type="ECO:0000259" key="9">
    <source>
        <dbReference type="PROSITE" id="PS50280"/>
    </source>
</evidence>
<feature type="compositionally biased region" description="Polar residues" evidence="8">
    <location>
        <begin position="768"/>
        <end position="797"/>
    </location>
</feature>
<evidence type="ECO:0000256" key="8">
    <source>
        <dbReference type="SAM" id="MobiDB-lite"/>
    </source>
</evidence>
<dbReference type="PANTHER" id="PTHR22884">
    <property type="entry name" value="SET DOMAIN PROTEINS"/>
    <property type="match status" value="1"/>
</dbReference>
<name>A0A3M2RQZ3_9HYPO</name>
<evidence type="ECO:0000256" key="3">
    <source>
        <dbReference type="ARBA" id="ARBA00022454"/>
    </source>
</evidence>
<proteinExistence type="predicted"/>
<dbReference type="OrthoDB" id="422362at2759"/>
<accession>A0A3M2RQZ3</accession>
<protein>
    <recommendedName>
        <fullName evidence="14">Histone-lysine N-methyltransferase ASH1L</fullName>
    </recommendedName>
</protein>
<dbReference type="InterPro" id="IPR006560">
    <property type="entry name" value="AWS_dom"/>
</dbReference>
<evidence type="ECO:0008006" key="14">
    <source>
        <dbReference type="Google" id="ProtNLM"/>
    </source>
</evidence>
<dbReference type="GO" id="GO:0042054">
    <property type="term" value="F:histone methyltransferase activity"/>
    <property type="evidence" value="ECO:0007669"/>
    <property type="project" value="InterPro"/>
</dbReference>
<evidence type="ECO:0000256" key="6">
    <source>
        <dbReference type="ARBA" id="ARBA00022691"/>
    </source>
</evidence>
<dbReference type="SMART" id="SM00317">
    <property type="entry name" value="SET"/>
    <property type="match status" value="1"/>
</dbReference>
<feature type="region of interest" description="Disordered" evidence="8">
    <location>
        <begin position="145"/>
        <end position="168"/>
    </location>
</feature>
<dbReference type="Proteomes" id="UP000277212">
    <property type="component" value="Unassembled WGS sequence"/>
</dbReference>
<dbReference type="InterPro" id="IPR046341">
    <property type="entry name" value="SET_dom_sf"/>
</dbReference>
<dbReference type="Gene3D" id="2.170.270.10">
    <property type="entry name" value="SET domain"/>
    <property type="match status" value="1"/>
</dbReference>
<evidence type="ECO:0000256" key="2">
    <source>
        <dbReference type="ARBA" id="ARBA00004286"/>
    </source>
</evidence>
<dbReference type="Pfam" id="PF00856">
    <property type="entry name" value="SET"/>
    <property type="match status" value="1"/>
</dbReference>
<dbReference type="PROSITE" id="PS51215">
    <property type="entry name" value="AWS"/>
    <property type="match status" value="1"/>
</dbReference>
<evidence type="ECO:0000259" key="10">
    <source>
        <dbReference type="PROSITE" id="PS50868"/>
    </source>
</evidence>
<dbReference type="FunFam" id="2.170.270.10:FF:000037">
    <property type="entry name" value="Histone-lysine N-methyltransferase"/>
    <property type="match status" value="1"/>
</dbReference>
<feature type="region of interest" description="Disordered" evidence="8">
    <location>
        <begin position="201"/>
        <end position="251"/>
    </location>
</feature>
<dbReference type="STRING" id="2010991.A0A3M2RQZ3"/>
<evidence type="ECO:0000256" key="1">
    <source>
        <dbReference type="ARBA" id="ARBA00004123"/>
    </source>
</evidence>
<feature type="domain" description="SET" evidence="9">
    <location>
        <begin position="483"/>
        <end position="599"/>
    </location>
</feature>
<feature type="compositionally biased region" description="Polar residues" evidence="8">
    <location>
        <begin position="155"/>
        <end position="165"/>
    </location>
</feature>
<gene>
    <name evidence="12" type="ORF">CDV36_013144</name>
</gene>